<dbReference type="EMBL" id="PDCP01000010">
    <property type="protein sequence ID" value="PEG40448.1"/>
    <property type="molecule type" value="Genomic_DNA"/>
</dbReference>
<dbReference type="EMBL" id="BLKS01000001">
    <property type="protein sequence ID" value="GFG51837.1"/>
    <property type="molecule type" value="Genomic_DNA"/>
</dbReference>
<dbReference type="Pfam" id="PF12840">
    <property type="entry name" value="HTH_20"/>
    <property type="match status" value="1"/>
</dbReference>
<proteinExistence type="predicted"/>
<dbReference type="InterPro" id="IPR036388">
    <property type="entry name" value="WH-like_DNA-bd_sf"/>
</dbReference>
<comment type="caution">
    <text evidence="2">The sequence shown here is derived from an EMBL/GenBank/DDBJ whole genome shotgun (WGS) entry which is preliminary data.</text>
</comment>
<dbReference type="RefSeq" id="WP_097939474.1">
    <property type="nucleotide sequence ID" value="NZ_BLKS01000001.1"/>
</dbReference>
<evidence type="ECO:0000313" key="3">
    <source>
        <dbReference type="Proteomes" id="UP000220914"/>
    </source>
</evidence>
<accession>A0A2A7NAF9</accession>
<reference evidence="2 3" key="1">
    <citation type="submission" date="2017-10" db="EMBL/GenBank/DDBJ databases">
        <title>The new phylogeny of genus Mycobacterium.</title>
        <authorList>
            <person name="Tortoli E."/>
            <person name="Trovato A."/>
            <person name="Cirillo D.M."/>
        </authorList>
    </citation>
    <scope>NUCLEOTIDE SEQUENCE [LARGE SCALE GENOMIC DNA]</scope>
    <source>
        <strain evidence="2 3">CCUG37673</strain>
    </source>
</reference>
<keyword evidence="3" id="KW-1185">Reference proteome</keyword>
<dbReference type="SUPFAM" id="SSF46785">
    <property type="entry name" value="Winged helix' DNA-binding domain"/>
    <property type="match status" value="1"/>
</dbReference>
<evidence type="ECO:0000313" key="1">
    <source>
        <dbReference type="EMBL" id="GFG51837.1"/>
    </source>
</evidence>
<dbReference type="AlphaFoldDB" id="A0A2A7NAF9"/>
<organism evidence="2 3">
    <name type="scientific">Mycolicibacterium agri</name>
    <name type="common">Mycobacterium agri</name>
    <dbReference type="NCBI Taxonomy" id="36811"/>
    <lineage>
        <taxon>Bacteria</taxon>
        <taxon>Bacillati</taxon>
        <taxon>Actinomycetota</taxon>
        <taxon>Actinomycetes</taxon>
        <taxon>Mycobacteriales</taxon>
        <taxon>Mycobacteriaceae</taxon>
        <taxon>Mycolicibacterium</taxon>
    </lineage>
</organism>
<dbReference type="InterPro" id="IPR036390">
    <property type="entry name" value="WH_DNA-bd_sf"/>
</dbReference>
<protein>
    <submittedName>
        <fullName evidence="2">Transcriptional regulator</fullName>
    </submittedName>
</protein>
<dbReference type="Gene3D" id="1.10.10.10">
    <property type="entry name" value="Winged helix-like DNA-binding domain superfamily/Winged helix DNA-binding domain"/>
    <property type="match status" value="1"/>
</dbReference>
<dbReference type="Proteomes" id="UP000465302">
    <property type="component" value="Unassembled WGS sequence"/>
</dbReference>
<name>A0A2A7NAF9_MYCAG</name>
<evidence type="ECO:0000313" key="4">
    <source>
        <dbReference type="Proteomes" id="UP000465302"/>
    </source>
</evidence>
<gene>
    <name evidence="2" type="ORF">CQY20_07670</name>
    <name evidence="1" type="ORF">MAGR_32780</name>
</gene>
<sequence>MPFDERDVTGIGALSDPLRRRLYLFVCAQPDPVSREVAADALDIAPHQAKFHLDKLERDGLLDFLYARVSGRTGPGAGRPAKLYRRADRDVAVSLPDREYELAGRLMAAAITESTTSGAPVMEVLYRVAHTYGRELGDTAAGDEPPSTATAALDLAVSTLWANGYEPRPDDQRVVLANCPFHALAKEHKQLVCQMNEALVDGVAGALGRHRPSVVFDPAPDRCCVVLESGRAN</sequence>
<dbReference type="OrthoDB" id="3399802at2"/>
<evidence type="ECO:0000313" key="2">
    <source>
        <dbReference type="EMBL" id="PEG40448.1"/>
    </source>
</evidence>
<reference evidence="1 4" key="2">
    <citation type="journal article" date="2019" name="Emerg. Microbes Infect.">
        <title>Comprehensive subspecies identification of 175 nontuberculous mycobacteria species based on 7547 genomic profiles.</title>
        <authorList>
            <person name="Matsumoto Y."/>
            <person name="Kinjo T."/>
            <person name="Motooka D."/>
            <person name="Nabeya D."/>
            <person name="Jung N."/>
            <person name="Uechi K."/>
            <person name="Horii T."/>
            <person name="Iida T."/>
            <person name="Fujita J."/>
            <person name="Nakamura S."/>
        </authorList>
    </citation>
    <scope>NUCLEOTIDE SEQUENCE [LARGE SCALE GENOMIC DNA]</scope>
    <source>
        <strain evidence="1 4">JCM 6377</strain>
    </source>
</reference>
<dbReference type="Proteomes" id="UP000220914">
    <property type="component" value="Unassembled WGS sequence"/>
</dbReference>
<reference evidence="1" key="3">
    <citation type="submission" date="2020-02" db="EMBL/GenBank/DDBJ databases">
        <authorList>
            <person name="Matsumoto Y."/>
            <person name="Motooka D."/>
            <person name="Nakamura S."/>
        </authorList>
    </citation>
    <scope>NUCLEOTIDE SEQUENCE</scope>
    <source>
        <strain evidence="1">JCM 6377</strain>
    </source>
</reference>